<dbReference type="SUPFAM" id="SSF47413">
    <property type="entry name" value="lambda repressor-like DNA-binding domains"/>
    <property type="match status" value="1"/>
</dbReference>
<organism evidence="1 2">
    <name type="scientific">Comamonas faecalis</name>
    <dbReference type="NCBI Taxonomy" id="1387849"/>
    <lineage>
        <taxon>Bacteria</taxon>
        <taxon>Pseudomonadati</taxon>
        <taxon>Pseudomonadota</taxon>
        <taxon>Betaproteobacteria</taxon>
        <taxon>Burkholderiales</taxon>
        <taxon>Comamonadaceae</taxon>
        <taxon>Comamonas</taxon>
    </lineage>
</organism>
<sequence length="190" mass="19936">MVIDLNEQGTQTALALLVGVTQPTISNLMSEGKLPSSGTLGELLQAYCARLRDQAAGRLGDSLGLDLVQERAALAREQRIGQAIKNGVARREFAPVGLLADVLGTASSAVVDRFDHLEGVLAKSCPDLPDDAKTAVLTVIADARNEWIKSTARLVDAAVDEMLADSDHDSMAADNAAPVDLTTDVEGSIT</sequence>
<protein>
    <submittedName>
        <fullName evidence="1">Uncharacterized protein</fullName>
    </submittedName>
</protein>
<dbReference type="CDD" id="cd00093">
    <property type="entry name" value="HTH_XRE"/>
    <property type="match status" value="1"/>
</dbReference>
<dbReference type="Proteomes" id="UP001501627">
    <property type="component" value="Unassembled WGS sequence"/>
</dbReference>
<dbReference type="RefSeq" id="WP_344869779.1">
    <property type="nucleotide sequence ID" value="NZ_BAABBP010000026.1"/>
</dbReference>
<accession>A0ABP7RQA7</accession>
<gene>
    <name evidence="1" type="ORF">GCM10022279_25790</name>
</gene>
<name>A0ABP7RQA7_9BURK</name>
<dbReference type="InterPro" id="IPR010982">
    <property type="entry name" value="Lambda_DNA-bd_dom_sf"/>
</dbReference>
<evidence type="ECO:0000313" key="1">
    <source>
        <dbReference type="EMBL" id="GAA4000777.1"/>
    </source>
</evidence>
<evidence type="ECO:0000313" key="2">
    <source>
        <dbReference type="Proteomes" id="UP001501627"/>
    </source>
</evidence>
<comment type="caution">
    <text evidence="1">The sequence shown here is derived from an EMBL/GenBank/DDBJ whole genome shotgun (WGS) entry which is preliminary data.</text>
</comment>
<dbReference type="InterPro" id="IPR001387">
    <property type="entry name" value="Cro/C1-type_HTH"/>
</dbReference>
<reference evidence="2" key="1">
    <citation type="journal article" date="2019" name="Int. J. Syst. Evol. Microbiol.">
        <title>The Global Catalogue of Microorganisms (GCM) 10K type strain sequencing project: providing services to taxonomists for standard genome sequencing and annotation.</title>
        <authorList>
            <consortium name="The Broad Institute Genomics Platform"/>
            <consortium name="The Broad Institute Genome Sequencing Center for Infectious Disease"/>
            <person name="Wu L."/>
            <person name="Ma J."/>
        </authorList>
    </citation>
    <scope>NUCLEOTIDE SEQUENCE [LARGE SCALE GENOMIC DNA]</scope>
    <source>
        <strain evidence="2">JCM 17561</strain>
    </source>
</reference>
<proteinExistence type="predicted"/>
<dbReference type="EMBL" id="BAABBP010000026">
    <property type="protein sequence ID" value="GAA4000777.1"/>
    <property type="molecule type" value="Genomic_DNA"/>
</dbReference>
<keyword evidence="2" id="KW-1185">Reference proteome</keyword>